<dbReference type="EMBL" id="BLYI01000062">
    <property type="protein sequence ID" value="GFO86213.1"/>
    <property type="molecule type" value="Genomic_DNA"/>
</dbReference>
<protein>
    <recommendedName>
        <fullName evidence="6">Serine acetyltransferase</fullName>
    </recommendedName>
</protein>
<dbReference type="CDD" id="cd03354">
    <property type="entry name" value="LbH_SAT"/>
    <property type="match status" value="1"/>
</dbReference>
<dbReference type="RefSeq" id="WP_201311878.1">
    <property type="nucleotide sequence ID" value="NZ_BLYI01000062.1"/>
</dbReference>
<comment type="similarity">
    <text evidence="1">Belongs to the transferase hexapeptide repeat family.</text>
</comment>
<evidence type="ECO:0000256" key="2">
    <source>
        <dbReference type="ARBA" id="ARBA00022679"/>
    </source>
</evidence>
<organism evidence="4 5">
    <name type="scientific">Anaerostipes butyraticus</name>
    <dbReference type="NCBI Taxonomy" id="645466"/>
    <lineage>
        <taxon>Bacteria</taxon>
        <taxon>Bacillati</taxon>
        <taxon>Bacillota</taxon>
        <taxon>Clostridia</taxon>
        <taxon>Lachnospirales</taxon>
        <taxon>Lachnospiraceae</taxon>
        <taxon>Anaerostipes</taxon>
    </lineage>
</organism>
<gene>
    <name evidence="4" type="ORF">ANBU17_25600</name>
</gene>
<dbReference type="InterPro" id="IPR045304">
    <property type="entry name" value="LbH_SAT"/>
</dbReference>
<dbReference type="Gene3D" id="2.160.10.10">
    <property type="entry name" value="Hexapeptide repeat proteins"/>
    <property type="match status" value="1"/>
</dbReference>
<sequence>MLLCYLNLIRSIPAFLMYFRMSDNGLINEDLKKINQPSTYLGLHRALYYKGNCFRNIFYARTVKDYPLLTKISKLLFPPMFGLGIDVVNGIGGGMRIYHGYSTIVFAKSIGKNFSIYQNVTLGRGKEINGNDIPIIGDDVTVYTGAVVIGGIHIGDRAQIGAGAVVVKDVPADTVVVGGSARFLKRKKRNKSSIY</sequence>
<dbReference type="GO" id="GO:0016746">
    <property type="term" value="F:acyltransferase activity"/>
    <property type="evidence" value="ECO:0007669"/>
    <property type="project" value="UniProtKB-KW"/>
</dbReference>
<dbReference type="InterPro" id="IPR011004">
    <property type="entry name" value="Trimer_LpxA-like_sf"/>
</dbReference>
<dbReference type="PANTHER" id="PTHR42811">
    <property type="entry name" value="SERINE ACETYLTRANSFERASE"/>
    <property type="match status" value="1"/>
</dbReference>
<dbReference type="Proteomes" id="UP000613208">
    <property type="component" value="Unassembled WGS sequence"/>
</dbReference>
<name>A0A916VEC3_9FIRM</name>
<keyword evidence="2" id="KW-0808">Transferase</keyword>
<evidence type="ECO:0000256" key="3">
    <source>
        <dbReference type="ARBA" id="ARBA00023315"/>
    </source>
</evidence>
<evidence type="ECO:0000313" key="5">
    <source>
        <dbReference type="Proteomes" id="UP000613208"/>
    </source>
</evidence>
<keyword evidence="3" id="KW-0012">Acyltransferase</keyword>
<dbReference type="SUPFAM" id="SSF51161">
    <property type="entry name" value="Trimeric LpxA-like enzymes"/>
    <property type="match status" value="1"/>
</dbReference>
<proteinExistence type="inferred from homology"/>
<accession>A0A916VEC3</accession>
<dbReference type="InterPro" id="IPR001451">
    <property type="entry name" value="Hexapep"/>
</dbReference>
<evidence type="ECO:0000256" key="1">
    <source>
        <dbReference type="ARBA" id="ARBA00007274"/>
    </source>
</evidence>
<dbReference type="AlphaFoldDB" id="A0A916VEC3"/>
<evidence type="ECO:0000313" key="4">
    <source>
        <dbReference type="EMBL" id="GFO86213.1"/>
    </source>
</evidence>
<comment type="caution">
    <text evidence="4">The sequence shown here is derived from an EMBL/GenBank/DDBJ whole genome shotgun (WGS) entry which is preliminary data.</text>
</comment>
<keyword evidence="5" id="KW-1185">Reference proteome</keyword>
<reference evidence="4" key="1">
    <citation type="submission" date="2020-06" db="EMBL/GenBank/DDBJ databases">
        <title>Characterization of fructooligosaccharide metabolism and fructooligosaccharide-degrading enzymes in human commensal butyrate producers.</title>
        <authorList>
            <person name="Tanno H."/>
            <person name="Fujii T."/>
            <person name="Hirano K."/>
            <person name="Maeno S."/>
            <person name="Tonozuka T."/>
            <person name="Sakamoto M."/>
            <person name="Ohkuma M."/>
            <person name="Tochio T."/>
            <person name="Endo A."/>
        </authorList>
    </citation>
    <scope>NUCLEOTIDE SEQUENCE</scope>
    <source>
        <strain evidence="4">JCM 17466</strain>
    </source>
</reference>
<dbReference type="Pfam" id="PF00132">
    <property type="entry name" value="Hexapep"/>
    <property type="match status" value="1"/>
</dbReference>
<evidence type="ECO:0008006" key="6">
    <source>
        <dbReference type="Google" id="ProtNLM"/>
    </source>
</evidence>